<feature type="transmembrane region" description="Helical" evidence="1">
    <location>
        <begin position="103"/>
        <end position="121"/>
    </location>
</feature>
<evidence type="ECO:0000313" key="2">
    <source>
        <dbReference type="EMBL" id="ARP93807.1"/>
    </source>
</evidence>
<proteinExistence type="predicted"/>
<gene>
    <name evidence="2" type="ORF">CAL15_05055</name>
</gene>
<sequence length="166" mass="18217">METTDTTTLQSSPSRGWRFKCGIGLFILAFALWFLIPIGAALGIPGSRIAALTGTIFVANKILLITCIAVMGKEGFQQLKGIALGHAKRLAPARTVGPTRHTIGLIMFFVPILTSLLEPYIDQMWPGLRPNKWQLQVLGDVMLLASFFVLGGDFWSKLRALFIRTA</sequence>
<reference evidence="2 3" key="1">
    <citation type="submission" date="2017-05" db="EMBL/GenBank/DDBJ databases">
        <title>Complete and WGS of Bordetella genogroups.</title>
        <authorList>
            <person name="Spilker T."/>
            <person name="LiPuma J."/>
        </authorList>
    </citation>
    <scope>NUCLEOTIDE SEQUENCE [LARGE SCALE GENOMIC DNA]</scope>
    <source>
        <strain evidence="2 3">AU7206</strain>
    </source>
</reference>
<keyword evidence="1" id="KW-1133">Transmembrane helix</keyword>
<feature type="transmembrane region" description="Helical" evidence="1">
    <location>
        <begin position="133"/>
        <end position="155"/>
    </location>
</feature>
<evidence type="ECO:0000313" key="3">
    <source>
        <dbReference type="Proteomes" id="UP000194161"/>
    </source>
</evidence>
<dbReference type="NCBIfam" id="NF033684">
    <property type="entry name" value="suffix_2_RND"/>
    <property type="match status" value="1"/>
</dbReference>
<dbReference type="Proteomes" id="UP000194161">
    <property type="component" value="Chromosome"/>
</dbReference>
<dbReference type="EMBL" id="CP021111">
    <property type="protein sequence ID" value="ARP93807.1"/>
    <property type="molecule type" value="Genomic_DNA"/>
</dbReference>
<organism evidence="2 3">
    <name type="scientific">Bordetella genomosp. 13</name>
    <dbReference type="NCBI Taxonomy" id="463040"/>
    <lineage>
        <taxon>Bacteria</taxon>
        <taxon>Pseudomonadati</taxon>
        <taxon>Pseudomonadota</taxon>
        <taxon>Betaproteobacteria</taxon>
        <taxon>Burkholderiales</taxon>
        <taxon>Alcaligenaceae</taxon>
        <taxon>Bordetella</taxon>
    </lineage>
</organism>
<dbReference type="KEGG" id="bgm:CAL15_05055"/>
<dbReference type="AlphaFoldDB" id="A0A1W6Z920"/>
<dbReference type="InterPro" id="IPR047961">
    <property type="entry name" value="Transp_suffix-like"/>
</dbReference>
<keyword evidence="3" id="KW-1185">Reference proteome</keyword>
<feature type="transmembrane region" description="Helical" evidence="1">
    <location>
        <begin position="21"/>
        <end position="43"/>
    </location>
</feature>
<evidence type="ECO:0000256" key="1">
    <source>
        <dbReference type="SAM" id="Phobius"/>
    </source>
</evidence>
<dbReference type="OrthoDB" id="278817at2"/>
<dbReference type="RefSeq" id="WP_086077580.1">
    <property type="nucleotide sequence ID" value="NZ_CP021111.1"/>
</dbReference>
<evidence type="ECO:0008006" key="4">
    <source>
        <dbReference type="Google" id="ProtNLM"/>
    </source>
</evidence>
<dbReference type="STRING" id="463040.CAL15_05055"/>
<protein>
    <recommendedName>
        <fullName evidence="4">Transporter suffix domain-containing protein</fullName>
    </recommendedName>
</protein>
<name>A0A1W6Z920_9BORD</name>
<keyword evidence="1" id="KW-0472">Membrane</keyword>
<keyword evidence="1" id="KW-0812">Transmembrane</keyword>
<feature type="transmembrane region" description="Helical" evidence="1">
    <location>
        <begin position="49"/>
        <end position="71"/>
    </location>
</feature>
<accession>A0A1W6Z920</accession>